<gene>
    <name evidence="1" type="ORF">SDC9_131957</name>
</gene>
<dbReference type="AlphaFoldDB" id="A0A645D6J7"/>
<comment type="caution">
    <text evidence="1">The sequence shown here is derived from an EMBL/GenBank/DDBJ whole genome shotgun (WGS) entry which is preliminary data.</text>
</comment>
<name>A0A645D6J7_9ZZZZ</name>
<accession>A0A645D6J7</accession>
<proteinExistence type="predicted"/>
<sequence length="170" mass="18363">MILAKANNGDADSLLKHAVRIAGGGPGHLAADVGMVRNVGNPADQLAVGKGRRGNNNIWQVVAAAMIGVVGNEHIPRLNISSSEFFIYIRDDAQHGTEQCGQTFHLRHRVAIRVDHSGADVAAFFHIGRIGAADNNAVSFFGNGQEQVAHNFYRNGINFSLRHLNSPRYT</sequence>
<protein>
    <submittedName>
        <fullName evidence="1">Uncharacterized protein</fullName>
    </submittedName>
</protein>
<evidence type="ECO:0000313" key="1">
    <source>
        <dbReference type="EMBL" id="MPM84881.1"/>
    </source>
</evidence>
<reference evidence="1" key="1">
    <citation type="submission" date="2019-08" db="EMBL/GenBank/DDBJ databases">
        <authorList>
            <person name="Kucharzyk K."/>
            <person name="Murdoch R.W."/>
            <person name="Higgins S."/>
            <person name="Loffler F."/>
        </authorList>
    </citation>
    <scope>NUCLEOTIDE SEQUENCE</scope>
</reference>
<dbReference type="EMBL" id="VSSQ01033327">
    <property type="protein sequence ID" value="MPM84881.1"/>
    <property type="molecule type" value="Genomic_DNA"/>
</dbReference>
<dbReference type="AntiFam" id="ANF00115">
    <property type="entry name" value="Shadow ORF (opposite Oplah)"/>
</dbReference>
<organism evidence="1">
    <name type="scientific">bioreactor metagenome</name>
    <dbReference type="NCBI Taxonomy" id="1076179"/>
    <lineage>
        <taxon>unclassified sequences</taxon>
        <taxon>metagenomes</taxon>
        <taxon>ecological metagenomes</taxon>
    </lineage>
</organism>